<dbReference type="Proteomes" id="UP000792457">
    <property type="component" value="Unassembled WGS sequence"/>
</dbReference>
<gene>
    <name evidence="1" type="ORF">J437_LFUL010161</name>
</gene>
<reference evidence="1" key="2">
    <citation type="submission" date="2017-10" db="EMBL/GenBank/DDBJ databases">
        <title>Ladona fulva Genome sequencing and assembly.</title>
        <authorList>
            <person name="Murali S."/>
            <person name="Richards S."/>
            <person name="Bandaranaike D."/>
            <person name="Bellair M."/>
            <person name="Blankenburg K."/>
            <person name="Chao H."/>
            <person name="Dinh H."/>
            <person name="Doddapaneni H."/>
            <person name="Dugan-Rocha S."/>
            <person name="Elkadiri S."/>
            <person name="Gnanaolivu R."/>
            <person name="Hernandez B."/>
            <person name="Skinner E."/>
            <person name="Javaid M."/>
            <person name="Lee S."/>
            <person name="Li M."/>
            <person name="Ming W."/>
            <person name="Munidasa M."/>
            <person name="Muniz J."/>
            <person name="Nguyen L."/>
            <person name="Hughes D."/>
            <person name="Osuji N."/>
            <person name="Pu L.-L."/>
            <person name="Puazo M."/>
            <person name="Qu C."/>
            <person name="Quiroz J."/>
            <person name="Raj R."/>
            <person name="Weissenberger G."/>
            <person name="Xin Y."/>
            <person name="Zou X."/>
            <person name="Han Y."/>
            <person name="Worley K."/>
            <person name="Muzny D."/>
            <person name="Gibbs R."/>
        </authorList>
    </citation>
    <scope>NUCLEOTIDE SEQUENCE</scope>
    <source>
        <strain evidence="1">Sampled in the wild</strain>
    </source>
</reference>
<accession>A0A8K0K8X7</accession>
<proteinExistence type="predicted"/>
<reference evidence="1" key="1">
    <citation type="submission" date="2013-04" db="EMBL/GenBank/DDBJ databases">
        <authorList>
            <person name="Qu J."/>
            <person name="Murali S.C."/>
            <person name="Bandaranaike D."/>
            <person name="Bellair M."/>
            <person name="Blankenburg K."/>
            <person name="Chao H."/>
            <person name="Dinh H."/>
            <person name="Doddapaneni H."/>
            <person name="Downs B."/>
            <person name="Dugan-Rocha S."/>
            <person name="Elkadiri S."/>
            <person name="Gnanaolivu R.D."/>
            <person name="Hernandez B."/>
            <person name="Javaid M."/>
            <person name="Jayaseelan J.C."/>
            <person name="Lee S."/>
            <person name="Li M."/>
            <person name="Ming W."/>
            <person name="Munidasa M."/>
            <person name="Muniz J."/>
            <person name="Nguyen L."/>
            <person name="Ongeri F."/>
            <person name="Osuji N."/>
            <person name="Pu L.-L."/>
            <person name="Puazo M."/>
            <person name="Qu C."/>
            <person name="Quiroz J."/>
            <person name="Raj R."/>
            <person name="Weissenberger G."/>
            <person name="Xin Y."/>
            <person name="Zou X."/>
            <person name="Han Y."/>
            <person name="Richards S."/>
            <person name="Worley K."/>
            <person name="Muzny D."/>
            <person name="Gibbs R."/>
        </authorList>
    </citation>
    <scope>NUCLEOTIDE SEQUENCE</scope>
    <source>
        <strain evidence="1">Sampled in the wild</strain>
    </source>
</reference>
<evidence type="ECO:0000313" key="2">
    <source>
        <dbReference type="Proteomes" id="UP000792457"/>
    </source>
</evidence>
<keyword evidence="2" id="KW-1185">Reference proteome</keyword>
<dbReference type="AlphaFoldDB" id="A0A8K0K8X7"/>
<organism evidence="1 2">
    <name type="scientific">Ladona fulva</name>
    <name type="common">Scarce chaser dragonfly</name>
    <name type="synonym">Libellula fulva</name>
    <dbReference type="NCBI Taxonomy" id="123851"/>
    <lineage>
        <taxon>Eukaryota</taxon>
        <taxon>Metazoa</taxon>
        <taxon>Ecdysozoa</taxon>
        <taxon>Arthropoda</taxon>
        <taxon>Hexapoda</taxon>
        <taxon>Insecta</taxon>
        <taxon>Pterygota</taxon>
        <taxon>Palaeoptera</taxon>
        <taxon>Odonata</taxon>
        <taxon>Epiprocta</taxon>
        <taxon>Anisoptera</taxon>
        <taxon>Libelluloidea</taxon>
        <taxon>Libellulidae</taxon>
        <taxon>Ladona</taxon>
    </lineage>
</organism>
<protein>
    <submittedName>
        <fullName evidence="1">Uncharacterized protein</fullName>
    </submittedName>
</protein>
<sequence>MHPPVVIVHTGQRKSVAFNKGILPQSHMMLKSSAKYDQQATIIEGLHTDIEVRKSHSKECSVRTTVERAQALILEDPGQ</sequence>
<comment type="caution">
    <text evidence="1">The sequence shown here is derived from an EMBL/GenBank/DDBJ whole genome shotgun (WGS) entry which is preliminary data.</text>
</comment>
<dbReference type="EMBL" id="KZ308495">
    <property type="protein sequence ID" value="KAG8230560.1"/>
    <property type="molecule type" value="Genomic_DNA"/>
</dbReference>
<evidence type="ECO:0000313" key="1">
    <source>
        <dbReference type="EMBL" id="KAG8230560.1"/>
    </source>
</evidence>
<name>A0A8K0K8X7_LADFU</name>